<organism evidence="1">
    <name type="scientific">Escherichia coli</name>
    <dbReference type="NCBI Taxonomy" id="562"/>
    <lineage>
        <taxon>Bacteria</taxon>
        <taxon>Pseudomonadati</taxon>
        <taxon>Pseudomonadota</taxon>
        <taxon>Gammaproteobacteria</taxon>
        <taxon>Enterobacterales</taxon>
        <taxon>Enterobacteriaceae</taxon>
        <taxon>Escherichia</taxon>
    </lineage>
</organism>
<reference evidence="1" key="1">
    <citation type="submission" date="2014-09" db="EMBL/GenBank/DDBJ databases">
        <authorList>
            <person name="Liu J.-H."/>
            <person name="He D."/>
            <person name="Lv L."/>
            <person name="Li Q."/>
        </authorList>
    </citation>
    <scope>NUCLEOTIDE SEQUENCE</scope>
    <source>
        <strain evidence="1">JC2</strain>
        <plasmid evidence="1">pHNY2</plasmid>
    </source>
</reference>
<dbReference type="EMBL" id="KF601686">
    <property type="protein sequence ID" value="AIR75039.1"/>
    <property type="molecule type" value="Genomic_DNA"/>
</dbReference>
<proteinExistence type="predicted"/>
<dbReference type="AlphaFoldDB" id="A0A089VL07"/>
<evidence type="ECO:0000313" key="1">
    <source>
        <dbReference type="EMBL" id="AIR75039.1"/>
    </source>
</evidence>
<sequence>MRLSASWLKGGLYLVVRQKEESPVVNFSLTCTAPILLDDEME</sequence>
<accession>A0A089VL07</accession>
<geneLocation type="plasmid" evidence="1">
    <name>pHNY2</name>
</geneLocation>
<protein>
    <submittedName>
        <fullName evidence="1">Uncharacterized protein</fullName>
    </submittedName>
</protein>
<keyword evidence="1" id="KW-0614">Plasmid</keyword>
<reference evidence="1" key="2">
    <citation type="journal article" date="2015" name="Antimicrob. Agents Chemother.">
        <title>blaCTX-M-1/9/1 Hybrid Genes May Have Been Generated from blaCTX-M-15 on an IncI2 Plasmid.</title>
        <authorList>
            <person name="Liu L."/>
            <person name="He D."/>
            <person name="Lv L."/>
            <person name="Liu W."/>
            <person name="Chen X."/>
            <person name="Zeng Z."/>
            <person name="Partridge S.R."/>
            <person name="Liu J.H."/>
        </authorList>
    </citation>
    <scope>NUCLEOTIDE SEQUENCE</scope>
    <source>
        <strain evidence="1">JC2</strain>
        <plasmid evidence="1">pHNY2</plasmid>
    </source>
</reference>
<name>A0A089VL07_ECOLX</name>